<dbReference type="InterPro" id="IPR007325">
    <property type="entry name" value="KFase/CYL"/>
</dbReference>
<evidence type="ECO:0000313" key="2">
    <source>
        <dbReference type="Proteomes" id="UP001268651"/>
    </source>
</evidence>
<proteinExistence type="predicted"/>
<evidence type="ECO:0000313" key="1">
    <source>
        <dbReference type="EMBL" id="MDU8885279.1"/>
    </source>
</evidence>
<dbReference type="PANTHER" id="PTHR31118">
    <property type="entry name" value="CYCLASE-LIKE PROTEIN 2"/>
    <property type="match status" value="1"/>
</dbReference>
<accession>A0ABU3U4D1</accession>
<name>A0ABU3U4D1_9FLAO</name>
<dbReference type="EMBL" id="JAWHTF010000001">
    <property type="protein sequence ID" value="MDU8885279.1"/>
    <property type="molecule type" value="Genomic_DNA"/>
</dbReference>
<organism evidence="1 2">
    <name type="scientific">Gilvirhabdus luticola</name>
    <dbReference type="NCBI Taxonomy" id="3079858"/>
    <lineage>
        <taxon>Bacteria</taxon>
        <taxon>Pseudomonadati</taxon>
        <taxon>Bacteroidota</taxon>
        <taxon>Flavobacteriia</taxon>
        <taxon>Flavobacteriales</taxon>
        <taxon>Flavobacteriaceae</taxon>
        <taxon>Gilvirhabdus</taxon>
    </lineage>
</organism>
<sequence>MVGCKPKPSYQNFITPKEIIDLGALVTEDLPEQVWGRLLNQYGFEESNSFNVINQEFEFPDGVLSVTNSYLTIFNHGGPHVDVPSHLNLGWGIDSYEIDDFIGPLTVIDVSHLPFGRTVSLSEIMKHDIQPGDIVIIYTKYSLPDVDEMPQRIALSQKAAKYLANLPIKAFGTDSFNVESDDNPTNVERDDKLTELISETAVQRIVPIHYEFLSKGIPIFEQLFNVDKLLTKKKMYFVGPPLNIKDGDGMIVRPVVFVYE</sequence>
<keyword evidence="2" id="KW-1185">Reference proteome</keyword>
<dbReference type="Proteomes" id="UP001268651">
    <property type="component" value="Unassembled WGS sequence"/>
</dbReference>
<reference evidence="1 2" key="1">
    <citation type="submission" date="2023-10" db="EMBL/GenBank/DDBJ databases">
        <title>Marimonas sp. nov. isolated from tidal mud flat.</title>
        <authorList>
            <person name="Jaincy N.J."/>
            <person name="Srinivasan S."/>
            <person name="Lee S.-S."/>
        </authorList>
    </citation>
    <scope>NUCLEOTIDE SEQUENCE [LARGE SCALE GENOMIC DNA]</scope>
    <source>
        <strain evidence="1 2">MJ-SS3</strain>
    </source>
</reference>
<dbReference type="PANTHER" id="PTHR31118:SF12">
    <property type="entry name" value="CYCLASE-LIKE PROTEIN 2"/>
    <property type="match status" value="1"/>
</dbReference>
<protein>
    <submittedName>
        <fullName evidence="1">Cyclase family protein</fullName>
    </submittedName>
</protein>
<dbReference type="Gene3D" id="3.50.30.50">
    <property type="entry name" value="Putative cyclase"/>
    <property type="match status" value="1"/>
</dbReference>
<dbReference type="SUPFAM" id="SSF102198">
    <property type="entry name" value="Putative cyclase"/>
    <property type="match status" value="1"/>
</dbReference>
<dbReference type="Pfam" id="PF04199">
    <property type="entry name" value="Cyclase"/>
    <property type="match status" value="1"/>
</dbReference>
<dbReference type="InterPro" id="IPR037175">
    <property type="entry name" value="KFase_sf"/>
</dbReference>
<comment type="caution">
    <text evidence="1">The sequence shown here is derived from an EMBL/GenBank/DDBJ whole genome shotgun (WGS) entry which is preliminary data.</text>
</comment>
<gene>
    <name evidence="1" type="ORF">RXV94_03840</name>
</gene>